<name>A0A0G8G657_9LACO</name>
<dbReference type="Gene3D" id="2.40.33.40">
    <property type="entry name" value="Phosphotransferase system, glucitol/sorbitol-specific IIA component"/>
    <property type="match status" value="1"/>
</dbReference>
<dbReference type="SUPFAM" id="SSF141530">
    <property type="entry name" value="PTSIIA/GutA-like"/>
    <property type="match status" value="1"/>
</dbReference>
<organism evidence="1 2">
    <name type="scientific">Ligilactobacillus ruminis</name>
    <dbReference type="NCBI Taxonomy" id="1623"/>
    <lineage>
        <taxon>Bacteria</taxon>
        <taxon>Bacillati</taxon>
        <taxon>Bacillota</taxon>
        <taxon>Bacilli</taxon>
        <taxon>Lactobacillales</taxon>
        <taxon>Lactobacillaceae</taxon>
        <taxon>Ligilactobacillus</taxon>
    </lineage>
</organism>
<dbReference type="InterPro" id="IPR036665">
    <property type="entry name" value="PTS_IIA_glucitol/sorbitol_sf"/>
</dbReference>
<evidence type="ECO:0000313" key="2">
    <source>
        <dbReference type="Proteomes" id="UP000260790"/>
    </source>
</evidence>
<dbReference type="PROSITE" id="PS51097">
    <property type="entry name" value="PTS_EIIA_TYPE_5"/>
    <property type="match status" value="1"/>
</dbReference>
<dbReference type="PANTHER" id="PTHR40398">
    <property type="entry name" value="PTS SYSTEM GLUCITOL/SORBITOL-SPECIFIC EIIA COMPONENT"/>
    <property type="match status" value="1"/>
</dbReference>
<evidence type="ECO:0000313" key="1">
    <source>
        <dbReference type="EMBL" id="RGK44298.1"/>
    </source>
</evidence>
<proteinExistence type="predicted"/>
<dbReference type="GO" id="GO:0016301">
    <property type="term" value="F:kinase activity"/>
    <property type="evidence" value="ECO:0007669"/>
    <property type="project" value="TreeGrafter"/>
</dbReference>
<dbReference type="Pfam" id="PF03829">
    <property type="entry name" value="PTSIIA_gutA"/>
    <property type="match status" value="1"/>
</dbReference>
<dbReference type="EMBL" id="QSQR01000013">
    <property type="protein sequence ID" value="RGK44298.1"/>
    <property type="molecule type" value="Genomic_DNA"/>
</dbReference>
<dbReference type="PANTHER" id="PTHR40398:SF1">
    <property type="entry name" value="PTS SYSTEM GLUCITOL_SORBITOL-SPECIFIC EIIA COMPONENT"/>
    <property type="match status" value="1"/>
</dbReference>
<sequence length="118" mass="13038">MIKSKITAIGPQAIDEKQPLLILFGETASERLREVSLIHGFENDPIGGYDIKKGSKVRIGSSEYEVEFVGQLVESNLTSIGHTVLAFKEVPETPQENAIYLKPHAMPKIEIGTEIVFD</sequence>
<reference evidence="1 2" key="1">
    <citation type="submission" date="2018-08" db="EMBL/GenBank/DDBJ databases">
        <title>A genome reference for cultivated species of the human gut microbiota.</title>
        <authorList>
            <person name="Zou Y."/>
            <person name="Xue W."/>
            <person name="Luo G."/>
        </authorList>
    </citation>
    <scope>NUCLEOTIDE SEQUENCE [LARGE SCALE GENOMIC DNA]</scope>
    <source>
        <strain evidence="1 2">TF10-9AT</strain>
    </source>
</reference>
<gene>
    <name evidence="1" type="ORF">DXD09_10595</name>
</gene>
<dbReference type="Proteomes" id="UP000260790">
    <property type="component" value="Unassembled WGS sequence"/>
</dbReference>
<dbReference type="InterPro" id="IPR004716">
    <property type="entry name" value="PTS_IIA_glucitol/sorbitol-sp"/>
</dbReference>
<keyword evidence="1" id="KW-0813">Transport</keyword>
<comment type="caution">
    <text evidence="1">The sequence shown here is derived from an EMBL/GenBank/DDBJ whole genome shotgun (WGS) entry which is preliminary data.</text>
</comment>
<dbReference type="GO" id="GO:0008982">
    <property type="term" value="F:protein-N(PI)-phosphohistidine-sugar phosphotransferase activity"/>
    <property type="evidence" value="ECO:0007669"/>
    <property type="project" value="InterPro"/>
</dbReference>
<dbReference type="GO" id="GO:0009401">
    <property type="term" value="P:phosphoenolpyruvate-dependent sugar phosphotransferase system"/>
    <property type="evidence" value="ECO:0007669"/>
    <property type="project" value="InterPro"/>
</dbReference>
<dbReference type="AlphaFoldDB" id="A0A0G8G657"/>
<dbReference type="RefSeq" id="WP_003693580.1">
    <property type="nucleotide sequence ID" value="NZ_CABKOX010000001.1"/>
</dbReference>
<dbReference type="GO" id="GO:0005737">
    <property type="term" value="C:cytoplasm"/>
    <property type="evidence" value="ECO:0007669"/>
    <property type="project" value="InterPro"/>
</dbReference>
<accession>A0A0G8G657</accession>
<protein>
    <submittedName>
        <fullName evidence="1">PTS glucose transporter subunit IIA</fullName>
    </submittedName>
</protein>
<keyword evidence="1" id="KW-0762">Sugar transport</keyword>